<dbReference type="Proteomes" id="UP000517523">
    <property type="component" value="Unassembled WGS sequence"/>
</dbReference>
<sequence>MRQERSRNETGIKGLVVSKYLKKQTYFAGLGVRSNINAKVQFISGETAASPMIGK</sequence>
<protein>
    <submittedName>
        <fullName evidence="1">Uncharacterized protein</fullName>
    </submittedName>
</protein>
<evidence type="ECO:0000313" key="1">
    <source>
        <dbReference type="EMBL" id="MBB3126293.1"/>
    </source>
</evidence>
<name>A0A839TIF4_9BACL</name>
<dbReference type="AlphaFoldDB" id="A0A839TIF4"/>
<dbReference type="EMBL" id="JACHXJ010000001">
    <property type="protein sequence ID" value="MBB3126293.1"/>
    <property type="molecule type" value="Genomic_DNA"/>
</dbReference>
<comment type="caution">
    <text evidence="1">The sequence shown here is derived from an EMBL/GenBank/DDBJ whole genome shotgun (WGS) entry which is preliminary data.</text>
</comment>
<organism evidence="1 2">
    <name type="scientific">Paenibacillus rhizosphaerae</name>
    <dbReference type="NCBI Taxonomy" id="297318"/>
    <lineage>
        <taxon>Bacteria</taxon>
        <taxon>Bacillati</taxon>
        <taxon>Bacillota</taxon>
        <taxon>Bacilli</taxon>
        <taxon>Bacillales</taxon>
        <taxon>Paenibacillaceae</taxon>
        <taxon>Paenibacillus</taxon>
    </lineage>
</organism>
<reference evidence="1 2" key="1">
    <citation type="submission" date="2020-08" db="EMBL/GenBank/DDBJ databases">
        <title>Genomic Encyclopedia of Type Strains, Phase III (KMG-III): the genomes of soil and plant-associated and newly described type strains.</title>
        <authorList>
            <person name="Whitman W."/>
        </authorList>
    </citation>
    <scope>NUCLEOTIDE SEQUENCE [LARGE SCALE GENOMIC DNA]</scope>
    <source>
        <strain evidence="1 2">CECT 5831</strain>
    </source>
</reference>
<accession>A0A839TIF4</accession>
<gene>
    <name evidence="1" type="ORF">FHS19_000947</name>
</gene>
<proteinExistence type="predicted"/>
<evidence type="ECO:0000313" key="2">
    <source>
        <dbReference type="Proteomes" id="UP000517523"/>
    </source>
</evidence>